<proteinExistence type="predicted"/>
<accession>A0A1Y2HGL3</accession>
<reference evidence="2 3" key="1">
    <citation type="submission" date="2016-07" db="EMBL/GenBank/DDBJ databases">
        <title>Pervasive Adenine N6-methylation of Active Genes in Fungi.</title>
        <authorList>
            <consortium name="DOE Joint Genome Institute"/>
            <person name="Mondo S.J."/>
            <person name="Dannebaum R.O."/>
            <person name="Kuo R.C."/>
            <person name="Labutti K."/>
            <person name="Haridas S."/>
            <person name="Kuo A."/>
            <person name="Salamov A."/>
            <person name="Ahrendt S.R."/>
            <person name="Lipzen A."/>
            <person name="Sullivan W."/>
            <person name="Andreopoulos W.B."/>
            <person name="Clum A."/>
            <person name="Lindquist E."/>
            <person name="Daum C."/>
            <person name="Ramamoorthy G.K."/>
            <person name="Gryganskyi A."/>
            <person name="Culley D."/>
            <person name="Magnuson J.K."/>
            <person name="James T.Y."/>
            <person name="O'Malley M.A."/>
            <person name="Stajich J.E."/>
            <person name="Spatafora J.W."/>
            <person name="Visel A."/>
            <person name="Grigoriev I.V."/>
        </authorList>
    </citation>
    <scope>NUCLEOTIDE SEQUENCE [LARGE SCALE GENOMIC DNA]</scope>
    <source>
        <strain evidence="2 3">PL171</strain>
    </source>
</reference>
<feature type="compositionally biased region" description="Polar residues" evidence="1">
    <location>
        <begin position="23"/>
        <end position="34"/>
    </location>
</feature>
<gene>
    <name evidence="2" type="ORF">BCR44DRAFT_1189830</name>
</gene>
<feature type="region of interest" description="Disordered" evidence="1">
    <location>
        <begin position="15"/>
        <end position="34"/>
    </location>
</feature>
<dbReference type="Proteomes" id="UP000193411">
    <property type="component" value="Unassembled WGS sequence"/>
</dbReference>
<dbReference type="AlphaFoldDB" id="A0A1Y2HGL3"/>
<keyword evidence="3" id="KW-1185">Reference proteome</keyword>
<dbReference type="EMBL" id="MCFL01000033">
    <property type="protein sequence ID" value="ORZ33726.1"/>
    <property type="molecule type" value="Genomic_DNA"/>
</dbReference>
<comment type="caution">
    <text evidence="2">The sequence shown here is derived from an EMBL/GenBank/DDBJ whole genome shotgun (WGS) entry which is preliminary data.</text>
</comment>
<evidence type="ECO:0000256" key="1">
    <source>
        <dbReference type="SAM" id="MobiDB-lite"/>
    </source>
</evidence>
<evidence type="ECO:0000313" key="3">
    <source>
        <dbReference type="Proteomes" id="UP000193411"/>
    </source>
</evidence>
<protein>
    <submittedName>
        <fullName evidence="2">Uncharacterized protein</fullName>
    </submittedName>
</protein>
<sequence>MLSILKSIRDVVRRKRRQHTEKASSNQRHGQSSLESFELRPVVRKVSLQEKDSAVDELSLDCSNESLNYLVAHELPLDQTTLELAQALAAKCVYHFFAPNEKHLFDLLNEAPGKTSETLKIAQELAKKCDQLFAKWVEPEPKRVSWRDQSLYQTQSSVCRELYDVYMIPSRHNDPQFLINWDIELSETEMPSHPFPPPYHIFQRFQPMSCMRSTRLLPAISPRRHTFVIPCKFNTRKS</sequence>
<organism evidence="2 3">
    <name type="scientific">Catenaria anguillulae PL171</name>
    <dbReference type="NCBI Taxonomy" id="765915"/>
    <lineage>
        <taxon>Eukaryota</taxon>
        <taxon>Fungi</taxon>
        <taxon>Fungi incertae sedis</taxon>
        <taxon>Blastocladiomycota</taxon>
        <taxon>Blastocladiomycetes</taxon>
        <taxon>Blastocladiales</taxon>
        <taxon>Catenariaceae</taxon>
        <taxon>Catenaria</taxon>
    </lineage>
</organism>
<name>A0A1Y2HGL3_9FUNG</name>
<evidence type="ECO:0000313" key="2">
    <source>
        <dbReference type="EMBL" id="ORZ33726.1"/>
    </source>
</evidence>